<feature type="compositionally biased region" description="Polar residues" evidence="6">
    <location>
        <begin position="1"/>
        <end position="14"/>
    </location>
</feature>
<dbReference type="AlphaFoldDB" id="A0A5N5JEH3"/>
<feature type="binding site" evidence="5">
    <location>
        <position position="307"/>
    </location>
    <ligand>
        <name>substrate</name>
    </ligand>
</feature>
<evidence type="ECO:0000256" key="3">
    <source>
        <dbReference type="ARBA" id="ARBA00022801"/>
    </source>
</evidence>
<feature type="active site" evidence="4">
    <location>
        <position position="290"/>
    </location>
</feature>
<dbReference type="GO" id="GO:0004649">
    <property type="term" value="F:poly(ADP-ribose) glycohydrolase activity"/>
    <property type="evidence" value="ECO:0007669"/>
    <property type="project" value="UniProtKB-EC"/>
</dbReference>
<evidence type="ECO:0000256" key="1">
    <source>
        <dbReference type="ARBA" id="ARBA00009545"/>
    </source>
</evidence>
<comment type="caution">
    <text evidence="9">The sequence shown here is derived from an EMBL/GenBank/DDBJ whole genome shotgun (WGS) entry which is preliminary data.</text>
</comment>
<dbReference type="InterPro" id="IPR046372">
    <property type="entry name" value="PARG_cat_C"/>
</dbReference>
<reference evidence="10" key="1">
    <citation type="journal article" date="2019" name="Gigascience">
        <title>De novo genome assembly of the endangered Acer yangbiense, a plant species with extremely small populations endemic to Yunnan Province, China.</title>
        <authorList>
            <person name="Yang J."/>
            <person name="Wariss H.M."/>
            <person name="Tao L."/>
            <person name="Zhang R."/>
            <person name="Yun Q."/>
            <person name="Hollingsworth P."/>
            <person name="Dao Z."/>
            <person name="Luo G."/>
            <person name="Guo H."/>
            <person name="Ma Y."/>
            <person name="Sun W."/>
        </authorList>
    </citation>
    <scope>NUCLEOTIDE SEQUENCE [LARGE SCALE GENOMIC DNA]</scope>
    <source>
        <strain evidence="10">cv. br00</strain>
    </source>
</reference>
<feature type="domain" description="PARG helical" evidence="8">
    <location>
        <begin position="113"/>
        <end position="241"/>
    </location>
</feature>
<evidence type="ECO:0000259" key="7">
    <source>
        <dbReference type="Pfam" id="PF05028"/>
    </source>
</evidence>
<evidence type="ECO:0000256" key="2">
    <source>
        <dbReference type="ARBA" id="ARBA00012255"/>
    </source>
</evidence>
<dbReference type="EC" id="3.2.1.143" evidence="2"/>
<dbReference type="EMBL" id="VDCV01000017">
    <property type="protein sequence ID" value="KAB5515745.1"/>
    <property type="molecule type" value="Genomic_DNA"/>
</dbReference>
<feature type="compositionally biased region" description="Basic and acidic residues" evidence="6">
    <location>
        <begin position="16"/>
        <end position="29"/>
    </location>
</feature>
<dbReference type="GO" id="GO:0006282">
    <property type="term" value="P:regulation of DNA repair"/>
    <property type="evidence" value="ECO:0007669"/>
    <property type="project" value="InterPro"/>
</dbReference>
<feature type="region of interest" description="Disordered" evidence="6">
    <location>
        <begin position="1"/>
        <end position="29"/>
    </location>
</feature>
<dbReference type="GO" id="GO:1990966">
    <property type="term" value="P:ATP generation from poly-ADP-D-ribose"/>
    <property type="evidence" value="ECO:0007669"/>
    <property type="project" value="TreeGrafter"/>
</dbReference>
<proteinExistence type="inferred from homology"/>
<dbReference type="PANTHER" id="PTHR12837:SF0">
    <property type="entry name" value="POLY(ADP-RIBOSE) GLYCOHYDROLASE"/>
    <property type="match status" value="1"/>
</dbReference>
<evidence type="ECO:0000313" key="9">
    <source>
        <dbReference type="EMBL" id="KAB5515745.1"/>
    </source>
</evidence>
<feature type="active site" evidence="4">
    <location>
        <position position="309"/>
    </location>
</feature>
<evidence type="ECO:0000313" key="10">
    <source>
        <dbReference type="Proteomes" id="UP000326939"/>
    </source>
</evidence>
<evidence type="ECO:0000256" key="5">
    <source>
        <dbReference type="PIRSR" id="PIRSR607724-2"/>
    </source>
</evidence>
<name>A0A5N5JEH3_9ROSI</name>
<sequence>MQDSNNTYKYSPTTAIKRDRERGREEMDNREDLKSMLPFLPLLPCSSNLCWPSQVVKSLETLSKGPLYSEVDSGELLFNAISHIRDSLAVPSLQPLAPFTHAGHALFFDELISRAEAAKWFGEVVPALANLLLRLPSLLESHYQNADNLFNGVETGLRLLGSQEAGIVFLGKELVAALLTCALFCLFPASDRGSKRLPTINFDHLFEVFFMKSQMANDVSKRKLIETNNYFILEGLVSFERKVLPLEQLPLCVSYPEADFWSKSVVSLCPFEVHSTGFIEDQSNGALEVDFANKYLGGGALHSGCVQEEIRFMINPELIAGMLFLPCMEDNEAIEIVGAERFSNYTGYASSFCFSGDHVDKRNVDSFRRCKTRIVAIDALCNAGMRQYKCTYLLREANKAFCGFLDQSNYDHHKRPFQDCGSQGSQCIQTDKDTNVVVKDFQMDEAPSTSVEIAMNRGEYINQAIEYSDKKGSWCLDHEDKISIATGNWGCGAFGGDPELKSMIQWLAASQEILVAKQLWDCHHEHAHTLRRPSVLYYTFGIKSLQNLNQVCQWILSHEWTVGDLWNMLVEYSSQRFNKETDLCFFAWLLPSLFAHDAKRSNLTNPP</sequence>
<feature type="binding site" evidence="5">
    <location>
        <position position="348"/>
    </location>
    <ligand>
        <name>substrate</name>
    </ligand>
</feature>
<dbReference type="Pfam" id="PF20811">
    <property type="entry name" value="PARG_cat_N"/>
    <property type="match status" value="1"/>
</dbReference>
<gene>
    <name evidence="9" type="ORF">DKX38_026393</name>
</gene>
<evidence type="ECO:0000256" key="4">
    <source>
        <dbReference type="PIRSR" id="PIRSR607724-1"/>
    </source>
</evidence>
<feature type="binding site" evidence="5">
    <location>
        <position position="293"/>
    </location>
    <ligand>
        <name>substrate</name>
    </ligand>
</feature>
<dbReference type="GO" id="GO:0005737">
    <property type="term" value="C:cytoplasm"/>
    <property type="evidence" value="ECO:0007669"/>
    <property type="project" value="TreeGrafter"/>
</dbReference>
<dbReference type="GO" id="GO:0005975">
    <property type="term" value="P:carbohydrate metabolic process"/>
    <property type="evidence" value="ECO:0007669"/>
    <property type="project" value="InterPro"/>
</dbReference>
<comment type="similarity">
    <text evidence="1">Belongs to the poly(ADP-ribose) glycohydrolase family.</text>
</comment>
<evidence type="ECO:0000256" key="6">
    <source>
        <dbReference type="SAM" id="MobiDB-lite"/>
    </source>
</evidence>
<dbReference type="Proteomes" id="UP000326939">
    <property type="component" value="Chromosome 17"/>
</dbReference>
<dbReference type="Pfam" id="PF05028">
    <property type="entry name" value="PARG_cat_C"/>
    <property type="match status" value="1"/>
</dbReference>
<dbReference type="GO" id="GO:0005634">
    <property type="term" value="C:nucleus"/>
    <property type="evidence" value="ECO:0007669"/>
    <property type="project" value="TreeGrafter"/>
</dbReference>
<feature type="active site" evidence="4">
    <location>
        <position position="308"/>
    </location>
</feature>
<accession>A0A5N5JEH3</accession>
<organism evidence="9 10">
    <name type="scientific">Salix brachista</name>
    <dbReference type="NCBI Taxonomy" id="2182728"/>
    <lineage>
        <taxon>Eukaryota</taxon>
        <taxon>Viridiplantae</taxon>
        <taxon>Streptophyta</taxon>
        <taxon>Embryophyta</taxon>
        <taxon>Tracheophyta</taxon>
        <taxon>Spermatophyta</taxon>
        <taxon>Magnoliopsida</taxon>
        <taxon>eudicotyledons</taxon>
        <taxon>Gunneridae</taxon>
        <taxon>Pentapetalae</taxon>
        <taxon>rosids</taxon>
        <taxon>fabids</taxon>
        <taxon>Malpighiales</taxon>
        <taxon>Salicaceae</taxon>
        <taxon>Saliceae</taxon>
        <taxon>Salix</taxon>
    </lineage>
</organism>
<dbReference type="PANTHER" id="PTHR12837">
    <property type="entry name" value="POLY ADP-RIBOSE GLYCOHYDROLASE"/>
    <property type="match status" value="1"/>
</dbReference>
<keyword evidence="10" id="KW-1185">Reference proteome</keyword>
<dbReference type="GO" id="GO:0009225">
    <property type="term" value="P:nucleotide-sugar metabolic process"/>
    <property type="evidence" value="ECO:0007669"/>
    <property type="project" value="TreeGrafter"/>
</dbReference>
<feature type="domain" description="PARG catalytic Macro" evidence="7">
    <location>
        <begin position="259"/>
        <end position="511"/>
    </location>
</feature>
<dbReference type="InterPro" id="IPR007724">
    <property type="entry name" value="Poly_GlycHdrlase"/>
</dbReference>
<protein>
    <recommendedName>
        <fullName evidence="2">poly(ADP-ribose) glycohydrolase</fullName>
        <ecNumber evidence="2">3.2.1.143</ecNumber>
    </recommendedName>
</protein>
<keyword evidence="3" id="KW-0378">Hydrolase</keyword>
<evidence type="ECO:0000259" key="8">
    <source>
        <dbReference type="Pfam" id="PF20811"/>
    </source>
</evidence>
<dbReference type="InterPro" id="IPR048362">
    <property type="entry name" value="PARG_helical"/>
</dbReference>